<evidence type="ECO:0000313" key="2">
    <source>
        <dbReference type="Proteomes" id="UP000038045"/>
    </source>
</evidence>
<protein>
    <submittedName>
        <fullName evidence="3">Lipase</fullName>
    </submittedName>
</protein>
<dbReference type="InterPro" id="IPR002637">
    <property type="entry name" value="RdgB/HAM1"/>
</dbReference>
<dbReference type="STRING" id="131310.A0A0N5A6J8"/>
<dbReference type="Proteomes" id="UP000038045">
    <property type="component" value="Unplaced"/>
</dbReference>
<dbReference type="AlphaFoldDB" id="A0A0N5A6J8"/>
<dbReference type="GO" id="GO:0009143">
    <property type="term" value="P:nucleoside triphosphate catabolic process"/>
    <property type="evidence" value="ECO:0007669"/>
    <property type="project" value="InterPro"/>
</dbReference>
<dbReference type="InterPro" id="IPR029001">
    <property type="entry name" value="ITPase-like_fam"/>
</dbReference>
<accession>A0A0N5A6J8</accession>
<dbReference type="Gene3D" id="3.90.950.10">
    <property type="match status" value="1"/>
</dbReference>
<dbReference type="Gene3D" id="3.40.50.1820">
    <property type="entry name" value="alpha/beta hydrolase"/>
    <property type="match status" value="1"/>
</dbReference>
<dbReference type="GO" id="GO:0016042">
    <property type="term" value="P:lipid catabolic process"/>
    <property type="evidence" value="ECO:0007669"/>
    <property type="project" value="InterPro"/>
</dbReference>
<dbReference type="PANTHER" id="PTHR32015">
    <property type="entry name" value="FASTING INDUCED LIPASE"/>
    <property type="match status" value="1"/>
</dbReference>
<keyword evidence="2" id="KW-1185">Reference proteome</keyword>
<dbReference type="Pfam" id="PF01674">
    <property type="entry name" value="Lipase_2"/>
    <property type="match status" value="1"/>
</dbReference>
<evidence type="ECO:0000256" key="1">
    <source>
        <dbReference type="SAM" id="SignalP"/>
    </source>
</evidence>
<dbReference type="WBParaSite" id="PTRK_0001762200.1">
    <property type="protein sequence ID" value="PTRK_0001762200.1"/>
    <property type="gene ID" value="PTRK_0001762200"/>
</dbReference>
<dbReference type="SUPFAM" id="SSF52972">
    <property type="entry name" value="ITPase-like"/>
    <property type="match status" value="1"/>
</dbReference>
<proteinExistence type="predicted"/>
<dbReference type="Pfam" id="PF01725">
    <property type="entry name" value="Ham1p_like"/>
    <property type="match status" value="1"/>
</dbReference>
<sequence>MFKLVILIILSSNCLSSYFIKGPITSHFNVWLQYHGYEDDDFVSSDFGNNGSFGGKDFINSAVEKRPIVFIHGNSDGALDDGTIWGSGWNSYLETFIGNNYRMSELYGITWGDRNYLNGMKRTFNCKEVMRIRRFLIAVLEYTKFNSINVVAHSMGVTFVRKAIKGGKIDGIDGNCDIGKSLSHKINTFVSLSGANYGLCLCNIPIYSSLPSCNKKNGFWPGNDCSFNSCTQTLDNECPQMEYSQVLQSLNEDGKLEGRYVLNIFSTNDDLIGNGNMVFNNFTSRVPFYTEQLISKEWTHMETKEKSPIYAFNMIKKHDHININFIIKTMKLSAKRYLVFISGNKYKIKDVIDTLPSKFKIEVQDLPIKEVQGSVEDVAFEKCLSAVTITQKEVLVEDTSLCFDHWKVLPGPYIKSFVSCLASLDLYKLASILPSQKATLLSTVTFGAPPTSGSFTPRIFMFTGIKRGIIVKPRDCENSIKSFEPVFRSNSSGLTITEENETGARLKYSPRADALKSFAKAYEKYLETKDLDSMKEYEINHAAFAKPETPSRVFDSSMTPEGLLNLGTI</sequence>
<evidence type="ECO:0000313" key="3">
    <source>
        <dbReference type="WBParaSite" id="PTRK_0001762200.1"/>
    </source>
</evidence>
<name>A0A0N5A6J8_PARTI</name>
<dbReference type="SUPFAM" id="SSF53474">
    <property type="entry name" value="alpha/beta-Hydrolases"/>
    <property type="match status" value="1"/>
</dbReference>
<organism evidence="2 3">
    <name type="scientific">Parastrongyloides trichosuri</name>
    <name type="common">Possum-specific nematode worm</name>
    <dbReference type="NCBI Taxonomy" id="131310"/>
    <lineage>
        <taxon>Eukaryota</taxon>
        <taxon>Metazoa</taxon>
        <taxon>Ecdysozoa</taxon>
        <taxon>Nematoda</taxon>
        <taxon>Chromadorea</taxon>
        <taxon>Rhabditida</taxon>
        <taxon>Tylenchina</taxon>
        <taxon>Panagrolaimomorpha</taxon>
        <taxon>Strongyloidoidea</taxon>
        <taxon>Strongyloididae</taxon>
        <taxon>Parastrongyloides</taxon>
    </lineage>
</organism>
<dbReference type="InterPro" id="IPR029058">
    <property type="entry name" value="AB_hydrolase_fold"/>
</dbReference>
<dbReference type="GO" id="GO:0016298">
    <property type="term" value="F:lipase activity"/>
    <property type="evidence" value="ECO:0007669"/>
    <property type="project" value="TreeGrafter"/>
</dbReference>
<dbReference type="PANTHER" id="PTHR32015:SF1">
    <property type="entry name" value="LIPASE"/>
    <property type="match status" value="1"/>
</dbReference>
<feature type="signal peptide" evidence="1">
    <location>
        <begin position="1"/>
        <end position="16"/>
    </location>
</feature>
<reference evidence="3" key="1">
    <citation type="submission" date="2017-02" db="UniProtKB">
        <authorList>
            <consortium name="WormBaseParasite"/>
        </authorList>
    </citation>
    <scope>IDENTIFICATION</scope>
</reference>
<keyword evidence="1" id="KW-0732">Signal</keyword>
<dbReference type="GO" id="GO:0047429">
    <property type="term" value="F:nucleoside triphosphate diphosphatase activity"/>
    <property type="evidence" value="ECO:0007669"/>
    <property type="project" value="InterPro"/>
</dbReference>
<feature type="chain" id="PRO_5005892974" evidence="1">
    <location>
        <begin position="17"/>
        <end position="569"/>
    </location>
</feature>
<dbReference type="InterPro" id="IPR002918">
    <property type="entry name" value="Lipase_EstA/Esterase_EstB"/>
</dbReference>